<dbReference type="AlphaFoldDB" id="A0A433HQJ0"/>
<reference evidence="1 2" key="1">
    <citation type="submission" date="2018-12" db="EMBL/GenBank/DDBJ databases">
        <title>Bacillus chawlae sp. nov., Bacillus glennii sp. nov., and Bacillus saganii sp. nov. Isolated from the Vehicle Assembly Building at Kennedy Space Center where the Viking Spacecraft were Assembled.</title>
        <authorList>
            <person name="Seuylemezian A."/>
            <person name="Vaishampayan P."/>
        </authorList>
    </citation>
    <scope>NUCLEOTIDE SEQUENCE [LARGE SCALE GENOMIC DNA]</scope>
    <source>
        <strain evidence="1 2">L5</strain>
    </source>
</reference>
<dbReference type="EMBL" id="RYZZ01000007">
    <property type="protein sequence ID" value="RUQ30553.1"/>
    <property type="molecule type" value="Genomic_DNA"/>
</dbReference>
<name>A0A433HQJ0_9BACI</name>
<evidence type="ECO:0000313" key="2">
    <source>
        <dbReference type="Proteomes" id="UP000267430"/>
    </source>
</evidence>
<comment type="caution">
    <text evidence="1">The sequence shown here is derived from an EMBL/GenBank/DDBJ whole genome shotgun (WGS) entry which is preliminary data.</text>
</comment>
<sequence>MRNYRIYLIEDEFAQHYFGREKLFFNLFLEYTNSSGRQKGILQKQIEYITKPIPTAELRDILENQLMRKKDFLYKDGVYYLDKRSGKARAALKLDGQFIVLQAEGDFEAETSFFESIRKYESGFLAIDLENTHYGWLKPVKERKFV</sequence>
<dbReference type="RefSeq" id="WP_126864575.1">
    <property type="nucleotide sequence ID" value="NZ_JAUSTX010000001.1"/>
</dbReference>
<dbReference type="Proteomes" id="UP000267430">
    <property type="component" value="Unassembled WGS sequence"/>
</dbReference>
<dbReference type="Gene3D" id="3.30.310.250">
    <property type="entry name" value="Sporulation inhibitor of replication protein SirA"/>
    <property type="match status" value="1"/>
</dbReference>
<dbReference type="InterPro" id="IPR019683">
    <property type="entry name" value="SirA"/>
</dbReference>
<evidence type="ECO:0000313" key="1">
    <source>
        <dbReference type="EMBL" id="RUQ30553.1"/>
    </source>
</evidence>
<dbReference type="InterPro" id="IPR038449">
    <property type="entry name" value="SirA_sf"/>
</dbReference>
<dbReference type="Pfam" id="PF10747">
    <property type="entry name" value="SirA"/>
    <property type="match status" value="1"/>
</dbReference>
<protein>
    <submittedName>
        <fullName evidence="1">Sporulation inhibitor of replication protein SirA</fullName>
    </submittedName>
</protein>
<proteinExistence type="predicted"/>
<dbReference type="OrthoDB" id="2736584at2"/>
<keyword evidence="2" id="KW-1185">Reference proteome</keyword>
<accession>A0A433HQJ0</accession>
<gene>
    <name evidence="1" type="primary">sirA</name>
    <name evidence="1" type="ORF">ELQ35_09500</name>
</gene>
<organism evidence="1 2">
    <name type="scientific">Peribacillus cavernae</name>
    <dbReference type="NCBI Taxonomy" id="1674310"/>
    <lineage>
        <taxon>Bacteria</taxon>
        <taxon>Bacillati</taxon>
        <taxon>Bacillota</taxon>
        <taxon>Bacilli</taxon>
        <taxon>Bacillales</taxon>
        <taxon>Bacillaceae</taxon>
        <taxon>Peribacillus</taxon>
    </lineage>
</organism>